<dbReference type="NCBIfam" id="TIGR01760">
    <property type="entry name" value="tape_meas_TP901"/>
    <property type="match status" value="1"/>
</dbReference>
<gene>
    <name evidence="5" type="ORF">SB4_07005</name>
</gene>
<feature type="transmembrane region" description="Helical" evidence="3">
    <location>
        <begin position="392"/>
        <end position="419"/>
    </location>
</feature>
<dbReference type="EMBL" id="LDTE01000037">
    <property type="protein sequence ID" value="KTW00451.1"/>
    <property type="molecule type" value="Genomic_DNA"/>
</dbReference>
<feature type="region of interest" description="Disordered" evidence="2">
    <location>
        <begin position="708"/>
        <end position="757"/>
    </location>
</feature>
<reference evidence="5 6" key="1">
    <citation type="journal article" date="2016" name="Front. Microbiol.">
        <title>Genomic Resource of Rice Seed Associated Bacteria.</title>
        <authorList>
            <person name="Midha S."/>
            <person name="Bansal K."/>
            <person name="Sharma S."/>
            <person name="Kumar N."/>
            <person name="Patil P.P."/>
            <person name="Chaudhry V."/>
            <person name="Patil P.B."/>
        </authorList>
    </citation>
    <scope>NUCLEOTIDE SEQUENCE [LARGE SCALE GENOMIC DNA]</scope>
    <source>
        <strain evidence="5 6">SB4</strain>
    </source>
</reference>
<dbReference type="PANTHER" id="PTHR37813:SF1">
    <property type="entry name" value="FELS-2 PROPHAGE PROTEIN"/>
    <property type="match status" value="1"/>
</dbReference>
<dbReference type="OrthoDB" id="7592271at2"/>
<dbReference type="AlphaFoldDB" id="A0A147IXI3"/>
<keyword evidence="3" id="KW-0812">Transmembrane</keyword>
<feature type="compositionally biased region" description="Pro residues" evidence="2">
    <location>
        <begin position="714"/>
        <end position="724"/>
    </location>
</feature>
<dbReference type="Pfam" id="PF10145">
    <property type="entry name" value="PhageMin_Tail"/>
    <property type="match status" value="1"/>
</dbReference>
<dbReference type="InterPro" id="IPR010090">
    <property type="entry name" value="Phage_tape_meas"/>
</dbReference>
<comment type="caution">
    <text evidence="5">The sequence shown here is derived from an EMBL/GenBank/DDBJ whole genome shotgun (WGS) entry which is preliminary data.</text>
</comment>
<dbReference type="PATRIC" id="fig|33051.4.peg.2078"/>
<organism evidence="5 6">
    <name type="scientific">Sphingomonas sanguinis</name>
    <dbReference type="NCBI Taxonomy" id="33051"/>
    <lineage>
        <taxon>Bacteria</taxon>
        <taxon>Pseudomonadati</taxon>
        <taxon>Pseudomonadota</taxon>
        <taxon>Alphaproteobacteria</taxon>
        <taxon>Sphingomonadales</taxon>
        <taxon>Sphingomonadaceae</taxon>
        <taxon>Sphingomonas</taxon>
    </lineage>
</organism>
<feature type="domain" description="Phage tail tape measure protein" evidence="4">
    <location>
        <begin position="98"/>
        <end position="297"/>
    </location>
</feature>
<evidence type="ECO:0000313" key="6">
    <source>
        <dbReference type="Proteomes" id="UP000074072"/>
    </source>
</evidence>
<protein>
    <submittedName>
        <fullName evidence="5">Tail protein</fullName>
    </submittedName>
</protein>
<proteinExistence type="predicted"/>
<sequence>MNMAVVGAARVVFGADTSDFDAGARGVEGVLGRLVERFQEVERRLKMLGTGITLGITVPFAAMVRSVDRGAGAFEGQMKRVEAALDNVTGDQLAALTTQARDLGPAVGKGATEAAEGIEELGLAGLSTSDILGGGLKATLDLAAAGMVKVAPAAGLVTDVMGQFKITAAQLPDVVRRVVGAMDASKFGFEDFQLAVAQGGGIAAEAGVSFKDFATAVAATSTQFSSGSDAGTSFKTYIQSLRGNSDDAKFAMKQLGLEFYDAQGRMKPLGEQAQILRKAFGNLTDATKNDALAKIFGADAARTAIGLMNQGVEGFQRLQDTVEKGDVGAKIAKRLEGSEAASNRVANAWESVKIAFGTDGGLLAPLTAIKNGFAAVLETIAKAPPFIIKIGAAFAAMAAAIGPVLVVLGHVGAVLLANFAASRFGLIGRAIGLIIAPISTLISILGEMGLARALAFIGGRLAAFLGPVGIAVAAFAMLRDSILPVLTAIWNRIVETLGPKLEEIFAKVGAIFSTLSSGPIATAFGVVISLLDGLRDVIGTVVAGVLAVFGELLVRTLSAAASLLSGFVDIVKDVVDAVTALLRGDFSGAWDAVLSIVTDACDAIVNALVAMVPDMELPLRTAYEAAKTWIGEGFASIGTWLGSVVKSMVDYVAGAFPTVVAAAKSVYEGVKGWLVDKFGAVMDWIGGAVKWITDRYGEIKKNLGLGGASETAAPPKPAAPPAAPAAPTGAKRTVDLEEPKKERKKRGRNTTYDAANREELKLQAELEAARLRGDRETEQRIQDRLDLEKQVEAYQRTGLTHDQAKIAAARDLALIQQARAQAVAKEIRDEQAEVAIDVARITGNRALEDSLERQADLKKRIAFYYQQTHDLAQATLLAEADQAKVDAARLAVRQRWMEDDARDRAVRLAQLRGDTEQSIRQLQREIDVRKRARELEEQGVSPDAAMRRAALEWTEEDKARQTGVWRDTLRGGLRAAMDGNLGDWMKDWWKNRIAKGMEEALNSLTNLIAKLFSSLSAKSNGGGGLLGAIGKLLGSVSSVTRIAPVDISGWGDAGTVPLPDMNSLPGFATGGSFRVGGRGGIDQNLVAFRATRGEMVDIRKPGNDAGGGRFIIEPSPWFDVRAASAAEPSVQAMGVRAAAGGSEMAARNAATAQRRRIVR</sequence>
<feature type="transmembrane region" description="Helical" evidence="3">
    <location>
        <begin position="457"/>
        <end position="478"/>
    </location>
</feature>
<evidence type="ECO:0000259" key="4">
    <source>
        <dbReference type="Pfam" id="PF10145"/>
    </source>
</evidence>
<feature type="transmembrane region" description="Helical" evidence="3">
    <location>
        <begin position="508"/>
        <end position="531"/>
    </location>
</feature>
<keyword evidence="1" id="KW-1188">Viral release from host cell</keyword>
<keyword evidence="3" id="KW-1133">Transmembrane helix</keyword>
<keyword evidence="3" id="KW-0472">Membrane</keyword>
<dbReference type="PANTHER" id="PTHR37813">
    <property type="entry name" value="FELS-2 PROPHAGE PROTEIN"/>
    <property type="match status" value="1"/>
</dbReference>
<feature type="compositionally biased region" description="Basic and acidic residues" evidence="2">
    <location>
        <begin position="732"/>
        <end position="741"/>
    </location>
</feature>
<name>A0A147IXI3_9SPHN</name>
<accession>A0A147IXI3</accession>
<dbReference type="RefSeq" id="WP_058751990.1">
    <property type="nucleotide sequence ID" value="NZ_LDTE01000037.1"/>
</dbReference>
<evidence type="ECO:0000313" key="5">
    <source>
        <dbReference type="EMBL" id="KTW00451.1"/>
    </source>
</evidence>
<evidence type="ECO:0000256" key="2">
    <source>
        <dbReference type="SAM" id="MobiDB-lite"/>
    </source>
</evidence>
<feature type="transmembrane region" description="Helical" evidence="3">
    <location>
        <begin position="426"/>
        <end position="445"/>
    </location>
</feature>
<evidence type="ECO:0000256" key="1">
    <source>
        <dbReference type="ARBA" id="ARBA00022612"/>
    </source>
</evidence>
<feature type="transmembrane region" description="Helical" evidence="3">
    <location>
        <begin position="537"/>
        <end position="554"/>
    </location>
</feature>
<dbReference type="Proteomes" id="UP000074072">
    <property type="component" value="Unassembled WGS sequence"/>
</dbReference>
<evidence type="ECO:0000256" key="3">
    <source>
        <dbReference type="SAM" id="Phobius"/>
    </source>
</evidence>